<dbReference type="GO" id="GO:0016491">
    <property type="term" value="F:oxidoreductase activity"/>
    <property type="evidence" value="ECO:0007669"/>
    <property type="project" value="UniProtKB-KW"/>
</dbReference>
<dbReference type="InterPro" id="IPR036291">
    <property type="entry name" value="NAD(P)-bd_dom_sf"/>
</dbReference>
<gene>
    <name evidence="3" type="ORF">WJX73_004402</name>
</gene>
<keyword evidence="4" id="KW-1185">Reference proteome</keyword>
<dbReference type="EMBL" id="JALJOQ010000018">
    <property type="protein sequence ID" value="KAK9809586.1"/>
    <property type="molecule type" value="Genomic_DNA"/>
</dbReference>
<dbReference type="Gene3D" id="3.40.50.720">
    <property type="entry name" value="NAD(P)-binding Rossmann-like Domain"/>
    <property type="match status" value="1"/>
</dbReference>
<reference evidence="3 4" key="1">
    <citation type="journal article" date="2024" name="Nat. Commun.">
        <title>Phylogenomics reveals the evolutionary origins of lichenization in chlorophyte algae.</title>
        <authorList>
            <person name="Puginier C."/>
            <person name="Libourel C."/>
            <person name="Otte J."/>
            <person name="Skaloud P."/>
            <person name="Haon M."/>
            <person name="Grisel S."/>
            <person name="Petersen M."/>
            <person name="Berrin J.G."/>
            <person name="Delaux P.M."/>
            <person name="Dal Grande F."/>
            <person name="Keller J."/>
        </authorList>
    </citation>
    <scope>NUCLEOTIDE SEQUENCE [LARGE SCALE GENOMIC DNA]</scope>
    <source>
        <strain evidence="3 4">SAG 2036</strain>
    </source>
</reference>
<evidence type="ECO:0000313" key="3">
    <source>
        <dbReference type="EMBL" id="KAK9809586.1"/>
    </source>
</evidence>
<comment type="caution">
    <text evidence="3">The sequence shown here is derived from an EMBL/GenBank/DDBJ whole genome shotgun (WGS) entry which is preliminary data.</text>
</comment>
<dbReference type="SUPFAM" id="SSF51735">
    <property type="entry name" value="NAD(P)-binding Rossmann-fold domains"/>
    <property type="match status" value="1"/>
</dbReference>
<dbReference type="PANTHER" id="PTHR24320:SF262">
    <property type="entry name" value="DEHYDROGENASE"/>
    <property type="match status" value="1"/>
</dbReference>
<accession>A0AAW1PJF4</accession>
<dbReference type="InterPro" id="IPR002347">
    <property type="entry name" value="SDR_fam"/>
</dbReference>
<evidence type="ECO:0000256" key="1">
    <source>
        <dbReference type="ARBA" id="ARBA00006484"/>
    </source>
</evidence>
<dbReference type="PANTHER" id="PTHR24320">
    <property type="entry name" value="RETINOL DEHYDROGENASE"/>
    <property type="match status" value="1"/>
</dbReference>
<dbReference type="Pfam" id="PF00106">
    <property type="entry name" value="adh_short"/>
    <property type="match status" value="1"/>
</dbReference>
<comment type="similarity">
    <text evidence="1">Belongs to the short-chain dehydrogenases/reductases (SDR) family.</text>
</comment>
<evidence type="ECO:0000256" key="2">
    <source>
        <dbReference type="ARBA" id="ARBA00023002"/>
    </source>
</evidence>
<proteinExistence type="inferred from homology"/>
<dbReference type="PRINTS" id="PR00081">
    <property type="entry name" value="GDHRDH"/>
</dbReference>
<name>A0AAW1PJF4_9CHLO</name>
<dbReference type="Proteomes" id="UP001465755">
    <property type="component" value="Unassembled WGS sequence"/>
</dbReference>
<evidence type="ECO:0000313" key="4">
    <source>
        <dbReference type="Proteomes" id="UP001465755"/>
    </source>
</evidence>
<protein>
    <submittedName>
        <fullName evidence="3">Uncharacterized protein</fullName>
    </submittedName>
</protein>
<sequence length="314" mass="34184">MEQPVRGKLVLITGASAGIGLETAKQLAAEGATVLLGCRNLDKAKGVQQEIRSLHPDANVIVGPVPLNTARPDSVREYAQALNDSKQVLHILVNNAGANYKNPWKTADGVAGLVQTNYLGPYALTRLLEPALQPGARVINVTSVTHRMAHIGDLGKFFFTRNKGATDVYPLTKLANVYFTYELEKRWQSKGIRAAAVDPGCAMPQWKGGPSINGSRPKQPFTTPCRYYARGLFTSPLITWGRVGPARGIWGHIRTYAWAARALTLSLLDWPLRYASGGRLASSTCLVRSSTQSYDATLAQELWDMSAELAKLPQ</sequence>
<keyword evidence="2" id="KW-0560">Oxidoreductase</keyword>
<dbReference type="AlphaFoldDB" id="A0AAW1PJF4"/>
<organism evidence="3 4">
    <name type="scientific">Symbiochloris irregularis</name>
    <dbReference type="NCBI Taxonomy" id="706552"/>
    <lineage>
        <taxon>Eukaryota</taxon>
        <taxon>Viridiplantae</taxon>
        <taxon>Chlorophyta</taxon>
        <taxon>core chlorophytes</taxon>
        <taxon>Trebouxiophyceae</taxon>
        <taxon>Trebouxiales</taxon>
        <taxon>Trebouxiaceae</taxon>
        <taxon>Symbiochloris</taxon>
    </lineage>
</organism>